<dbReference type="AlphaFoldDB" id="A0A931FTC6"/>
<accession>A0A931FTC6</accession>
<gene>
    <name evidence="1" type="ORF">I2H38_14375</name>
</gene>
<proteinExistence type="predicted"/>
<evidence type="ECO:0000313" key="1">
    <source>
        <dbReference type="EMBL" id="MBF9234561.1"/>
    </source>
</evidence>
<keyword evidence="2" id="KW-1185">Reference proteome</keyword>
<comment type="caution">
    <text evidence="1">The sequence shown here is derived from an EMBL/GenBank/DDBJ whole genome shotgun (WGS) entry which is preliminary data.</text>
</comment>
<sequence length="111" mass="11711">MNGLQKILVVDNGERACEGALSVELAELGFASVTTPLEAADEVLATMPSPVAVLLQMPRRADLSERQRFQDLARRLRKTLSSSGVPVILTAGMTGIASVLQNELGAHAVGL</sequence>
<protein>
    <submittedName>
        <fullName evidence="1">Uncharacterized protein</fullName>
    </submittedName>
</protein>
<dbReference type="Proteomes" id="UP000599312">
    <property type="component" value="Unassembled WGS sequence"/>
</dbReference>
<dbReference type="RefSeq" id="WP_196272553.1">
    <property type="nucleotide sequence ID" value="NZ_JADQDO010000007.1"/>
</dbReference>
<evidence type="ECO:0000313" key="2">
    <source>
        <dbReference type="Proteomes" id="UP000599312"/>
    </source>
</evidence>
<dbReference type="EMBL" id="JADQDO010000007">
    <property type="protein sequence ID" value="MBF9234561.1"/>
    <property type="molecule type" value="Genomic_DNA"/>
</dbReference>
<name>A0A931FTC6_9HYPH</name>
<reference evidence="1" key="1">
    <citation type="submission" date="2020-11" db="EMBL/GenBank/DDBJ databases">
        <authorList>
            <person name="Kim M.K."/>
        </authorList>
    </citation>
    <scope>NUCLEOTIDE SEQUENCE</scope>
    <source>
        <strain evidence="1">BT350</strain>
    </source>
</reference>
<organism evidence="1 2">
    <name type="scientific">Microvirga alba</name>
    <dbReference type="NCBI Taxonomy" id="2791025"/>
    <lineage>
        <taxon>Bacteria</taxon>
        <taxon>Pseudomonadati</taxon>
        <taxon>Pseudomonadota</taxon>
        <taxon>Alphaproteobacteria</taxon>
        <taxon>Hyphomicrobiales</taxon>
        <taxon>Methylobacteriaceae</taxon>
        <taxon>Microvirga</taxon>
    </lineage>
</organism>